<feature type="domain" description="AB hydrolase-1" evidence="3">
    <location>
        <begin position="130"/>
        <end position="253"/>
    </location>
</feature>
<accession>A0A1M7KN00</accession>
<dbReference type="InterPro" id="IPR052920">
    <property type="entry name" value="DNA-binding_regulatory"/>
</dbReference>
<protein>
    <submittedName>
        <fullName evidence="4">Alpha/beta hydrolase family protein</fullName>
    </submittedName>
</protein>
<dbReference type="GO" id="GO:0016787">
    <property type="term" value="F:hydrolase activity"/>
    <property type="evidence" value="ECO:0007669"/>
    <property type="project" value="UniProtKB-KW"/>
</dbReference>
<feature type="compositionally biased region" description="Basic residues" evidence="1">
    <location>
        <begin position="16"/>
        <end position="25"/>
    </location>
</feature>
<proteinExistence type="predicted"/>
<dbReference type="InterPro" id="IPR029058">
    <property type="entry name" value="AB_hydrolase_fold"/>
</dbReference>
<keyword evidence="5" id="KW-1185">Reference proteome</keyword>
<dbReference type="Proteomes" id="UP000184038">
    <property type="component" value="Unassembled WGS sequence"/>
</dbReference>
<dbReference type="STRING" id="1120996.SAMN02746066_02833"/>
<dbReference type="PANTHER" id="PTHR43358">
    <property type="entry name" value="ALPHA/BETA-HYDROLASE"/>
    <property type="match status" value="1"/>
</dbReference>
<name>A0A1M7KN00_9FIRM</name>
<evidence type="ECO:0000256" key="2">
    <source>
        <dbReference type="SAM" id="Phobius"/>
    </source>
</evidence>
<dbReference type="AlphaFoldDB" id="A0A1M7KN00"/>
<evidence type="ECO:0000256" key="1">
    <source>
        <dbReference type="SAM" id="MobiDB-lite"/>
    </source>
</evidence>
<feature type="compositionally biased region" description="Basic and acidic residues" evidence="1">
    <location>
        <begin position="1"/>
        <end position="15"/>
    </location>
</feature>
<dbReference type="RefSeq" id="WP_073288808.1">
    <property type="nucleotide sequence ID" value="NZ_FRCP01000014.1"/>
</dbReference>
<dbReference type="EMBL" id="FRCP01000014">
    <property type="protein sequence ID" value="SHM66802.1"/>
    <property type="molecule type" value="Genomic_DNA"/>
</dbReference>
<feature type="region of interest" description="Disordered" evidence="1">
    <location>
        <begin position="1"/>
        <end position="25"/>
    </location>
</feature>
<evidence type="ECO:0000259" key="3">
    <source>
        <dbReference type="Pfam" id="PF00561"/>
    </source>
</evidence>
<keyword evidence="2" id="KW-0472">Membrane</keyword>
<evidence type="ECO:0000313" key="4">
    <source>
        <dbReference type="EMBL" id="SHM66802.1"/>
    </source>
</evidence>
<organism evidence="4 5">
    <name type="scientific">Anaerosporobacter mobilis DSM 15930</name>
    <dbReference type="NCBI Taxonomy" id="1120996"/>
    <lineage>
        <taxon>Bacteria</taxon>
        <taxon>Bacillati</taxon>
        <taxon>Bacillota</taxon>
        <taxon>Clostridia</taxon>
        <taxon>Lachnospirales</taxon>
        <taxon>Lachnospiraceae</taxon>
        <taxon>Anaerosporobacter</taxon>
    </lineage>
</organism>
<keyword evidence="4" id="KW-0378">Hydrolase</keyword>
<keyword evidence="2" id="KW-1133">Transmembrane helix</keyword>
<sequence length="350" mass="39990">MDMETSKEVSKELKNKSHVSRSNRLKKKSKKKKIIGITLGSIAAIIIIAILGFSYFFGYQVAYGLLYQNEGLDTKGNSVKQLAEWNYDEEEYERRNFEKNNNGNEFTVTAKDGNIVYGTHFIADNNVDNNTVILIHGLGGDRVCMEPIAKMYIEQGWNVITYDQRASGESKNEWVTFGYFEKYDVEAIVDYVEDLISDKKIVIHGQSMGAVTAGLYAATKHASEHADAIIMDSAFDSMESMFLGVWHEMEDTEGIPDDYIIWCGDWYLRWNYKFSFADTDLVNMSKKNHVKSLVIESMRDNVATPEMNEAIYEAIATGDKELWRVDAEHVEGFVDFPEEYTNAVMEFLEK</sequence>
<dbReference type="Pfam" id="PF00561">
    <property type="entry name" value="Abhydrolase_1"/>
    <property type="match status" value="1"/>
</dbReference>
<reference evidence="4 5" key="1">
    <citation type="submission" date="2016-11" db="EMBL/GenBank/DDBJ databases">
        <authorList>
            <person name="Jaros S."/>
            <person name="Januszkiewicz K."/>
            <person name="Wedrychowicz H."/>
        </authorList>
    </citation>
    <scope>NUCLEOTIDE SEQUENCE [LARGE SCALE GENOMIC DNA]</scope>
    <source>
        <strain evidence="4 5">DSM 15930</strain>
    </source>
</reference>
<feature type="transmembrane region" description="Helical" evidence="2">
    <location>
        <begin position="34"/>
        <end position="57"/>
    </location>
</feature>
<gene>
    <name evidence="4" type="ORF">SAMN02746066_02833</name>
</gene>
<dbReference type="InterPro" id="IPR000073">
    <property type="entry name" value="AB_hydrolase_1"/>
</dbReference>
<evidence type="ECO:0000313" key="5">
    <source>
        <dbReference type="Proteomes" id="UP000184038"/>
    </source>
</evidence>
<dbReference type="Gene3D" id="3.40.50.1820">
    <property type="entry name" value="alpha/beta hydrolase"/>
    <property type="match status" value="1"/>
</dbReference>
<dbReference type="SUPFAM" id="SSF53474">
    <property type="entry name" value="alpha/beta-Hydrolases"/>
    <property type="match status" value="1"/>
</dbReference>
<keyword evidence="2" id="KW-0812">Transmembrane</keyword>
<dbReference type="PANTHER" id="PTHR43358:SF4">
    <property type="entry name" value="ALPHA_BETA HYDROLASE FOLD-1 DOMAIN-CONTAINING PROTEIN"/>
    <property type="match status" value="1"/>
</dbReference>